<keyword evidence="8 10" id="KW-0675">Receptor</keyword>
<proteinExistence type="inferred from homology"/>
<feature type="region of interest" description="Disordered" evidence="11">
    <location>
        <begin position="313"/>
        <end position="333"/>
    </location>
</feature>
<feature type="transmembrane region" description="Helical" evidence="10">
    <location>
        <begin position="42"/>
        <end position="62"/>
    </location>
</feature>
<gene>
    <name evidence="12" type="ORF">NQ317_002196</name>
</gene>
<evidence type="ECO:0000256" key="4">
    <source>
        <dbReference type="ARBA" id="ARBA00022692"/>
    </source>
</evidence>
<accession>A0ABQ9JMF8</accession>
<evidence type="ECO:0000256" key="1">
    <source>
        <dbReference type="ARBA" id="ARBA00004651"/>
    </source>
</evidence>
<keyword evidence="9 10" id="KW-0807">Transducer</keyword>
<organism evidence="12 13">
    <name type="scientific">Molorchus minor</name>
    <dbReference type="NCBI Taxonomy" id="1323400"/>
    <lineage>
        <taxon>Eukaryota</taxon>
        <taxon>Metazoa</taxon>
        <taxon>Ecdysozoa</taxon>
        <taxon>Arthropoda</taxon>
        <taxon>Hexapoda</taxon>
        <taxon>Insecta</taxon>
        <taxon>Pterygota</taxon>
        <taxon>Neoptera</taxon>
        <taxon>Endopterygota</taxon>
        <taxon>Coleoptera</taxon>
        <taxon>Polyphaga</taxon>
        <taxon>Cucujiformia</taxon>
        <taxon>Chrysomeloidea</taxon>
        <taxon>Cerambycidae</taxon>
        <taxon>Lamiinae</taxon>
        <taxon>Monochamini</taxon>
        <taxon>Molorchus</taxon>
    </lineage>
</organism>
<evidence type="ECO:0000256" key="7">
    <source>
        <dbReference type="ARBA" id="ARBA00023136"/>
    </source>
</evidence>
<keyword evidence="4 10" id="KW-0812">Transmembrane</keyword>
<dbReference type="Proteomes" id="UP001162164">
    <property type="component" value="Unassembled WGS sequence"/>
</dbReference>
<evidence type="ECO:0000256" key="8">
    <source>
        <dbReference type="ARBA" id="ARBA00023170"/>
    </source>
</evidence>
<keyword evidence="3 10" id="KW-0716">Sensory transduction</keyword>
<dbReference type="EMBL" id="JAPWTJ010000341">
    <property type="protein sequence ID" value="KAJ8979416.1"/>
    <property type="molecule type" value="Genomic_DNA"/>
</dbReference>
<evidence type="ECO:0000256" key="9">
    <source>
        <dbReference type="ARBA" id="ARBA00023224"/>
    </source>
</evidence>
<keyword evidence="6 10" id="KW-1133">Transmembrane helix</keyword>
<dbReference type="InterPro" id="IPR004117">
    <property type="entry name" value="7tm6_olfct_rcpt"/>
</dbReference>
<evidence type="ECO:0000256" key="11">
    <source>
        <dbReference type="SAM" id="MobiDB-lite"/>
    </source>
</evidence>
<keyword evidence="2" id="KW-1003">Cell membrane</keyword>
<keyword evidence="13" id="KW-1185">Reference proteome</keyword>
<dbReference type="PANTHER" id="PTHR21137:SF35">
    <property type="entry name" value="ODORANT RECEPTOR 19A-RELATED"/>
    <property type="match status" value="1"/>
</dbReference>
<evidence type="ECO:0000256" key="6">
    <source>
        <dbReference type="ARBA" id="ARBA00022989"/>
    </source>
</evidence>
<feature type="transmembrane region" description="Helical" evidence="10">
    <location>
        <begin position="171"/>
        <end position="193"/>
    </location>
</feature>
<evidence type="ECO:0000313" key="13">
    <source>
        <dbReference type="Proteomes" id="UP001162164"/>
    </source>
</evidence>
<evidence type="ECO:0000256" key="10">
    <source>
        <dbReference type="RuleBase" id="RU351113"/>
    </source>
</evidence>
<comment type="similarity">
    <text evidence="10">Belongs to the insect chemoreceptor superfamily. Heteromeric odorant receptor channel (TC 1.A.69) family.</text>
</comment>
<keyword evidence="5 10" id="KW-0552">Olfaction</keyword>
<reference evidence="12" key="1">
    <citation type="journal article" date="2023" name="Insect Mol. Biol.">
        <title>Genome sequencing provides insights into the evolution of gene families encoding plant cell wall-degrading enzymes in longhorned beetles.</title>
        <authorList>
            <person name="Shin N.R."/>
            <person name="Okamura Y."/>
            <person name="Kirsch R."/>
            <person name="Pauchet Y."/>
        </authorList>
    </citation>
    <scope>NUCLEOTIDE SEQUENCE</scope>
    <source>
        <strain evidence="12">MMC_N1</strain>
    </source>
</reference>
<comment type="caution">
    <text evidence="12">The sequence shown here is derived from an EMBL/GenBank/DDBJ whole genome shotgun (WGS) entry which is preliminary data.</text>
</comment>
<comment type="caution">
    <text evidence="10">Lacks conserved residue(s) required for the propagation of feature annotation.</text>
</comment>
<evidence type="ECO:0000256" key="2">
    <source>
        <dbReference type="ARBA" id="ARBA00022475"/>
    </source>
</evidence>
<feature type="transmembrane region" description="Helical" evidence="10">
    <location>
        <begin position="133"/>
        <end position="151"/>
    </location>
</feature>
<name>A0ABQ9JMF8_9CUCU</name>
<evidence type="ECO:0000256" key="3">
    <source>
        <dbReference type="ARBA" id="ARBA00022606"/>
    </source>
</evidence>
<comment type="subcellular location">
    <subcellularLocation>
        <location evidence="1 10">Cell membrane</location>
        <topology evidence="1 10">Multi-pass membrane protein</topology>
    </subcellularLocation>
</comment>
<dbReference type="Pfam" id="PF02949">
    <property type="entry name" value="7tm_6"/>
    <property type="match status" value="1"/>
</dbReference>
<evidence type="ECO:0000313" key="12">
    <source>
        <dbReference type="EMBL" id="KAJ8979416.1"/>
    </source>
</evidence>
<dbReference type="PANTHER" id="PTHR21137">
    <property type="entry name" value="ODORANT RECEPTOR"/>
    <property type="match status" value="1"/>
</dbReference>
<keyword evidence="7 10" id="KW-0472">Membrane</keyword>
<evidence type="ECO:0000256" key="5">
    <source>
        <dbReference type="ARBA" id="ARBA00022725"/>
    </source>
</evidence>
<sequence>MTSMEEEFDLHQAFNFEKIQLLTGGFYPSNNKKPNVFQKLSFIINFGIALLQFATSIAFLLFHRDDLTNFSEVLLFSMTQLSYIVKLSVFLSEKDNVIKIDHKLKDPLFNVVTKTEKHILTSVLRNGRMVTNFYKILCFASTMFYLIFPLLDGSQETKTFPLPGWFPFNPHNYYLQVYLFEWLGIASCAWFGSTLDCLPAIMMAMGKAQFEVLKYRLINITRHVNELDHRLVERRLRKMRFSLCRGYQVLKSSYSYFTVLYSIYNSNDGEQNRVSVKISEVSTSEGSATPRIRTRPPQFPVFEGAEHGANVNFSRPGLKHPHRPKTTPGRGSILVTQYPPVRHTGSPIFEDAEHDGAEHRIGNFKTNRSLPTPQTAKNHPEEGVVFGCLRGGQRAMGFGIANRWFLAVWELAGNDWVVFGHLEGCQGAIGFGMATIMFIILENGRSGMSDRWILGNQYVTPSGGSFRPMGGVYNPVEKN</sequence>
<protein>
    <recommendedName>
        <fullName evidence="10">Odorant receptor</fullName>
    </recommendedName>
</protein>